<dbReference type="InterPro" id="IPR050161">
    <property type="entry name" value="Siro_Cobalamin_biosynth"/>
</dbReference>
<dbReference type="EMBL" id="CP000851">
    <property type="protein sequence ID" value="ABV87131.1"/>
    <property type="molecule type" value="Genomic_DNA"/>
</dbReference>
<evidence type="ECO:0000256" key="2">
    <source>
        <dbReference type="ARBA" id="ARBA00012162"/>
    </source>
</evidence>
<dbReference type="RefSeq" id="WP_012155051.1">
    <property type="nucleotide sequence ID" value="NC_009901.1"/>
</dbReference>
<proteinExistence type="inferred from homology"/>
<dbReference type="GO" id="GO:0032259">
    <property type="term" value="P:methylation"/>
    <property type="evidence" value="ECO:0007669"/>
    <property type="project" value="UniProtKB-KW"/>
</dbReference>
<dbReference type="InterPro" id="IPR014776">
    <property type="entry name" value="4pyrrole_Mease_sub2"/>
</dbReference>
<dbReference type="UniPathway" id="UPA00262">
    <property type="reaction ID" value="UER00211"/>
</dbReference>
<dbReference type="NCBIfam" id="NF004790">
    <property type="entry name" value="PRK06136.1"/>
    <property type="match status" value="1"/>
</dbReference>
<dbReference type="SUPFAM" id="SSF53790">
    <property type="entry name" value="Tetrapyrrole methylase"/>
    <property type="match status" value="1"/>
</dbReference>
<dbReference type="Gene3D" id="3.30.950.10">
    <property type="entry name" value="Methyltransferase, Cobalt-precorrin-4 Transmethylase, Domain 2"/>
    <property type="match status" value="1"/>
</dbReference>
<dbReference type="FunFam" id="3.40.1010.10:FF:000001">
    <property type="entry name" value="Siroheme synthase"/>
    <property type="match status" value="1"/>
</dbReference>
<evidence type="ECO:0000313" key="11">
    <source>
        <dbReference type="Proteomes" id="UP000002608"/>
    </source>
</evidence>
<dbReference type="InterPro" id="IPR006366">
    <property type="entry name" value="CobA/CysG_C"/>
</dbReference>
<dbReference type="GO" id="GO:0004851">
    <property type="term" value="F:uroporphyrin-III C-methyltransferase activity"/>
    <property type="evidence" value="ECO:0007669"/>
    <property type="project" value="UniProtKB-EC"/>
</dbReference>
<keyword evidence="11" id="KW-1185">Reference proteome</keyword>
<evidence type="ECO:0000256" key="3">
    <source>
        <dbReference type="ARBA" id="ARBA00022603"/>
    </source>
</evidence>
<organism evidence="10 11">
    <name type="scientific">Shewanella pealeana (strain ATCC 700345 / ANG-SQ1)</name>
    <dbReference type="NCBI Taxonomy" id="398579"/>
    <lineage>
        <taxon>Bacteria</taxon>
        <taxon>Pseudomonadati</taxon>
        <taxon>Pseudomonadota</taxon>
        <taxon>Gammaproteobacteria</taxon>
        <taxon>Alteromonadales</taxon>
        <taxon>Shewanellaceae</taxon>
        <taxon>Shewanella</taxon>
    </lineage>
</organism>
<keyword evidence="4 10" id="KW-0808">Transferase</keyword>
<comment type="pathway">
    <text evidence="7">Porphyrin-containing compound metabolism; siroheme biosynthesis; precorrin-2 from uroporphyrinogen III: step 1/1.</text>
</comment>
<dbReference type="Proteomes" id="UP000002608">
    <property type="component" value="Chromosome"/>
</dbReference>
<dbReference type="KEGG" id="spl:Spea_1808"/>
<keyword evidence="5" id="KW-0949">S-adenosyl-L-methionine</keyword>
<dbReference type="OrthoDB" id="9815856at2"/>
<dbReference type="GO" id="GO:0019354">
    <property type="term" value="P:siroheme biosynthetic process"/>
    <property type="evidence" value="ECO:0007669"/>
    <property type="project" value="UniProtKB-UniPathway"/>
</dbReference>
<dbReference type="Pfam" id="PF00590">
    <property type="entry name" value="TP_methylase"/>
    <property type="match status" value="1"/>
</dbReference>
<dbReference type="PANTHER" id="PTHR45790">
    <property type="entry name" value="SIROHEME SYNTHASE-RELATED"/>
    <property type="match status" value="1"/>
</dbReference>
<sequence length="324" mass="34593">MQKKQIVSEKITTAVNTLRVCRSITQVNDFPLSQLSHNRGVNTPDRALHQTVKIVGAGCGDIDLLTIKAAQAIMDADEVVYDNLVSEDILSLASDSCGLHYMGKRCNQKSSSQSAINNKLYQLAMTGANVVRLKGGDPNVFGRGSEEALFLAKHGVKSEFIAGVTAALGCAASAGVPLTHREVARSVTFVTGRTCDDSAQHWQRLLAAQSTLVFYMGKERAADISTSLLKAGAESSTPVAFISEGARATQSTIYGEIECMASLAANITAQGPTLIVIGDVVNIAQEIAHSLAQTLALEPRREFPFTNDNSVIQHLTDHAECVYG</sequence>
<dbReference type="HOGENOM" id="CLU_011276_7_0_6"/>
<dbReference type="CDD" id="cd11642">
    <property type="entry name" value="SUMT"/>
    <property type="match status" value="1"/>
</dbReference>
<evidence type="ECO:0000256" key="4">
    <source>
        <dbReference type="ARBA" id="ARBA00022679"/>
    </source>
</evidence>
<evidence type="ECO:0000313" key="10">
    <source>
        <dbReference type="EMBL" id="ABV87131.1"/>
    </source>
</evidence>
<dbReference type="NCBIfam" id="TIGR01469">
    <property type="entry name" value="cobA_cysG_Cterm"/>
    <property type="match status" value="1"/>
</dbReference>
<name>A8H3J4_SHEPA</name>
<keyword evidence="6" id="KW-0627">Porphyrin biosynthesis</keyword>
<dbReference type="PANTHER" id="PTHR45790:SF3">
    <property type="entry name" value="S-ADENOSYL-L-METHIONINE-DEPENDENT UROPORPHYRINOGEN III METHYLTRANSFERASE, CHLOROPLASTIC"/>
    <property type="match status" value="1"/>
</dbReference>
<dbReference type="Gene3D" id="3.40.1010.10">
    <property type="entry name" value="Cobalt-precorrin-4 Transmethylase, Domain 1"/>
    <property type="match status" value="1"/>
</dbReference>
<feature type="domain" description="Tetrapyrrole methylase" evidence="9">
    <location>
        <begin position="52"/>
        <end position="257"/>
    </location>
</feature>
<dbReference type="EC" id="2.1.1.107" evidence="2"/>
<protein>
    <recommendedName>
        <fullName evidence="2">uroporphyrinogen-III C-methyltransferase</fullName>
        <ecNumber evidence="2">2.1.1.107</ecNumber>
    </recommendedName>
</protein>
<evidence type="ECO:0000256" key="8">
    <source>
        <dbReference type="ARBA" id="ARBA00060548"/>
    </source>
</evidence>
<dbReference type="InterPro" id="IPR000878">
    <property type="entry name" value="4pyrrol_Mease"/>
</dbReference>
<reference evidence="10 11" key="1">
    <citation type="submission" date="2007-10" db="EMBL/GenBank/DDBJ databases">
        <title>Complete sequence of Shewanella pealeana ATCC 700345.</title>
        <authorList>
            <consortium name="US DOE Joint Genome Institute"/>
            <person name="Copeland A."/>
            <person name="Lucas S."/>
            <person name="Lapidus A."/>
            <person name="Barry K."/>
            <person name="Glavina del Rio T."/>
            <person name="Dalin E."/>
            <person name="Tice H."/>
            <person name="Pitluck S."/>
            <person name="Chertkov O."/>
            <person name="Brettin T."/>
            <person name="Bruce D."/>
            <person name="Detter J.C."/>
            <person name="Han C."/>
            <person name="Schmutz J."/>
            <person name="Larimer F."/>
            <person name="Land M."/>
            <person name="Hauser L."/>
            <person name="Kyrpides N."/>
            <person name="Kim E."/>
            <person name="Zhao J.-S.Z."/>
            <person name="Manno D."/>
            <person name="Hawari J."/>
            <person name="Richardson P."/>
        </authorList>
    </citation>
    <scope>NUCLEOTIDE SEQUENCE [LARGE SCALE GENOMIC DNA]</scope>
    <source>
        <strain evidence="11">ATCC 700345 / ANG-SQ1</strain>
    </source>
</reference>
<evidence type="ECO:0000256" key="7">
    <source>
        <dbReference type="ARBA" id="ARBA00025705"/>
    </source>
</evidence>
<evidence type="ECO:0000256" key="1">
    <source>
        <dbReference type="ARBA" id="ARBA00005879"/>
    </source>
</evidence>
<dbReference type="eggNOG" id="COG0007">
    <property type="taxonomic scope" value="Bacteria"/>
</dbReference>
<dbReference type="InterPro" id="IPR035996">
    <property type="entry name" value="4pyrrol_Methylase_sf"/>
</dbReference>
<comment type="similarity">
    <text evidence="1">Belongs to the precorrin methyltransferase family.</text>
</comment>
<evidence type="ECO:0000256" key="6">
    <source>
        <dbReference type="ARBA" id="ARBA00023244"/>
    </source>
</evidence>
<evidence type="ECO:0000256" key="5">
    <source>
        <dbReference type="ARBA" id="ARBA00022691"/>
    </source>
</evidence>
<evidence type="ECO:0000259" key="9">
    <source>
        <dbReference type="Pfam" id="PF00590"/>
    </source>
</evidence>
<keyword evidence="3 10" id="KW-0489">Methyltransferase</keyword>
<comment type="pathway">
    <text evidence="8">Cofactor biosynthesis; adenosylcobalamin biosynthesis; precorrin-2 from uroporphyrinogen III: step 1/1.</text>
</comment>
<dbReference type="STRING" id="398579.Spea_1808"/>
<dbReference type="InterPro" id="IPR014777">
    <property type="entry name" value="4pyrrole_Mease_sub1"/>
</dbReference>
<accession>A8H3J4</accession>
<gene>
    <name evidence="10" type="ordered locus">Spea_1808</name>
</gene>
<dbReference type="AlphaFoldDB" id="A8H3J4"/>